<evidence type="ECO:0000313" key="2">
    <source>
        <dbReference type="Proteomes" id="UP000826212"/>
    </source>
</evidence>
<gene>
    <name evidence="1" type="ORF">K4L44_03930</name>
</gene>
<keyword evidence="1" id="KW-0547">Nucleotide-binding</keyword>
<sequence>MRYLNKIIFINSATIPYAEVPLDGNIHFIGTQGVGKSTVLRAILFFYNADSRKLGIPKGPTSKSFVDWYLKHTNSYIIYEVIKETGAFCVLAFKSQNRVCYRFIDTPYKSEYFIKETHEAFATWDAIRERLDADRVNVSPIISSFDDYRDILFGNYAGKREYKRYALLEAKQYKNIYRTIQNVFLNTKLDADEIKQTIISSMEEENTKIDLEQYDHHLKDFEKQLNDIKSFRYPSVQRQANSAITNLSALRHLQMEQNNLAGQLKYRLDFIEQERPLCVKREIEKQEILNQEKHELNHLEGLFHKRENKIKEEVIGLNNRMKDSKRQKSYYASKNIEELISRVAKNEELKLALDSLKKERTILTNQHSDIQNKFDALISEQQNQFHLFRNQKEEQKIEIDKQEIAFVSNLHKEYGDLLQKIEEDLHIEIETKEASLLIKSEAVHNLNNQKTKLEYTKLYDEEIIRKQKEISEAQLSRSTEINNCGNFKQQIETLQTKWDYAIQKAENDYWMDMNSLKKELNQTIQVKQDIEDKIAKSSDSLYGWLNQNRPNWESTIGKVIDEKLLFQDGLSPKLSDNSTSLYGVNIHLEDLEIKIKTIEDYRFEIENYTSTIEAYRQKIQVTSESIEKQRVKIQRRYQPKIKELKEKIRQSEFHAEQLNKQIEKEKQNLNSLIQKAQTDKIEAISILQKEINSAISVKEMAFKELKECKEKLRKAKENKQKEKTRRINKLCAENQITKENLQHQINEKKGTVDALIANLKTQQISELHSKGADTNRIIEIDKQITTVDNELLFIEKNRSIVSEYEKDKRELFDKVKEFSNKIDTLNSKLQQQQSDFNNQKELFLQKIDSLKQEIHIIEKHIEVLDADVEKYNRQSVSEALSYFERVKENIATIETEETAINIIDKILNNDVTLTKKNQELRENIDKFLSHFSKGNLFNFPTRLIENREYIDQAEELNNFIEDNLIEHYEKLINERFADIIKLVGKETTSLISKTGEIKRIINKINADFRQKNFVTAINNIELGITDSKNSAVILLKKIKAFNDENAHILGEANLFSGNKQDKSNERAVDLLKQLVKEINQSKNTEIKLTDSFELTFRIEENGNDTGWVEKLSNVGSEGTDVLVKAMINIMLLNVFKEGASRRFKDFKLHCMMDEIGKLHPTNVKGILHFANDRNILLINGSPTENTPLNYRHIFKISKDSKKQSTIKRIVSNPI</sequence>
<accession>A0AC61NLP9</accession>
<dbReference type="Proteomes" id="UP000826212">
    <property type="component" value="Chromosome"/>
</dbReference>
<name>A0AC61NLP9_9BACT</name>
<proteinExistence type="predicted"/>
<protein>
    <submittedName>
        <fullName evidence="1">ATP-binding protein</fullName>
    </submittedName>
</protein>
<reference evidence="1" key="1">
    <citation type="submission" date="2021-08" db="EMBL/GenBank/DDBJ databases">
        <title>Novel anaerobic bacterium isolated from sea squirt in East Sea, Republic of Korea.</title>
        <authorList>
            <person name="Nguyen T.H."/>
            <person name="Li Z."/>
            <person name="Lee Y.-J."/>
            <person name="Ko J."/>
            <person name="Kim S.-G."/>
        </authorList>
    </citation>
    <scope>NUCLEOTIDE SEQUENCE</scope>
    <source>
        <strain evidence="1">KCTC 25031</strain>
    </source>
</reference>
<evidence type="ECO:0000313" key="1">
    <source>
        <dbReference type="EMBL" id="QZE14986.1"/>
    </source>
</evidence>
<keyword evidence="1" id="KW-0067">ATP-binding</keyword>
<organism evidence="1 2">
    <name type="scientific">Halosquirtibacter laminarini</name>
    <dbReference type="NCBI Taxonomy" id="3374600"/>
    <lineage>
        <taxon>Bacteria</taxon>
        <taxon>Pseudomonadati</taxon>
        <taxon>Bacteroidota</taxon>
        <taxon>Bacteroidia</taxon>
        <taxon>Marinilabiliales</taxon>
        <taxon>Prolixibacteraceae</taxon>
        <taxon>Halosquirtibacter</taxon>
    </lineage>
</organism>
<dbReference type="EMBL" id="CP081303">
    <property type="protein sequence ID" value="QZE14986.1"/>
    <property type="molecule type" value="Genomic_DNA"/>
</dbReference>
<keyword evidence="2" id="KW-1185">Reference proteome</keyword>